<proteinExistence type="predicted"/>
<dbReference type="HOGENOM" id="CLU_1434945_0_0_1"/>
<keyword evidence="1" id="KW-0732">Signal</keyword>
<reference evidence="3" key="2">
    <citation type="submission" date="2015-01" db="EMBL/GenBank/DDBJ databases">
        <title>Evolutionary Origins and Diversification of the Mycorrhizal Mutualists.</title>
        <authorList>
            <consortium name="DOE Joint Genome Institute"/>
            <consortium name="Mycorrhizal Genomics Consortium"/>
            <person name="Kohler A."/>
            <person name="Kuo A."/>
            <person name="Nagy L.G."/>
            <person name="Floudas D."/>
            <person name="Copeland A."/>
            <person name="Barry K.W."/>
            <person name="Cichocki N."/>
            <person name="Veneault-Fourrey C."/>
            <person name="LaButti K."/>
            <person name="Lindquist E.A."/>
            <person name="Lipzen A."/>
            <person name="Lundell T."/>
            <person name="Morin E."/>
            <person name="Murat C."/>
            <person name="Riley R."/>
            <person name="Ohm R."/>
            <person name="Sun H."/>
            <person name="Tunlid A."/>
            <person name="Henrissat B."/>
            <person name="Grigoriev I.V."/>
            <person name="Hibbett D.S."/>
            <person name="Martin F."/>
        </authorList>
    </citation>
    <scope>NUCLEOTIDE SEQUENCE [LARGE SCALE GENOMIC DNA]</scope>
    <source>
        <strain evidence="3">F 1598</strain>
    </source>
</reference>
<protein>
    <submittedName>
        <fullName evidence="2">Uncharacterized protein</fullName>
    </submittedName>
</protein>
<name>A0A0C3ETC0_PILCF</name>
<feature type="signal peptide" evidence="1">
    <location>
        <begin position="1"/>
        <end position="21"/>
    </location>
</feature>
<gene>
    <name evidence="2" type="ORF">PILCRDRAFT_93914</name>
</gene>
<dbReference type="AlphaFoldDB" id="A0A0C3ETC0"/>
<organism evidence="2 3">
    <name type="scientific">Piloderma croceum (strain F 1598)</name>
    <dbReference type="NCBI Taxonomy" id="765440"/>
    <lineage>
        <taxon>Eukaryota</taxon>
        <taxon>Fungi</taxon>
        <taxon>Dikarya</taxon>
        <taxon>Basidiomycota</taxon>
        <taxon>Agaricomycotina</taxon>
        <taxon>Agaricomycetes</taxon>
        <taxon>Agaricomycetidae</taxon>
        <taxon>Atheliales</taxon>
        <taxon>Atheliaceae</taxon>
        <taxon>Piloderma</taxon>
    </lineage>
</organism>
<dbReference type="EMBL" id="KN833353">
    <property type="protein sequence ID" value="KIM71334.1"/>
    <property type="molecule type" value="Genomic_DNA"/>
</dbReference>
<sequence length="190" mass="20156">MLFSMWMIVLLTPGLAGTAFAQVKGRLYTALGCPSDQLSGTCTAVPAEGFGCCGSDVPGLYFWSGKVSGFGNGVTILTDSGCNAIKQAAGSKCLSTGSQNVFGVTWGLIRNREITNSSDCEVHYADVYHIALPGKQRKPYSVTVTKQLDHVGAIDWSTHTFKTDKLSVVQQIYAQHGDGLNEAQLAALAT</sequence>
<keyword evidence="3" id="KW-1185">Reference proteome</keyword>
<evidence type="ECO:0000256" key="1">
    <source>
        <dbReference type="SAM" id="SignalP"/>
    </source>
</evidence>
<accession>A0A0C3ETC0</accession>
<evidence type="ECO:0000313" key="3">
    <source>
        <dbReference type="Proteomes" id="UP000054166"/>
    </source>
</evidence>
<dbReference type="InParanoid" id="A0A0C3ETC0"/>
<feature type="chain" id="PRO_5002164004" evidence="1">
    <location>
        <begin position="22"/>
        <end position="190"/>
    </location>
</feature>
<reference evidence="2 3" key="1">
    <citation type="submission" date="2014-04" db="EMBL/GenBank/DDBJ databases">
        <authorList>
            <consortium name="DOE Joint Genome Institute"/>
            <person name="Kuo A."/>
            <person name="Tarkka M."/>
            <person name="Buscot F."/>
            <person name="Kohler A."/>
            <person name="Nagy L.G."/>
            <person name="Floudas D."/>
            <person name="Copeland A."/>
            <person name="Barry K.W."/>
            <person name="Cichocki N."/>
            <person name="Veneault-Fourrey C."/>
            <person name="LaButti K."/>
            <person name="Lindquist E.A."/>
            <person name="Lipzen A."/>
            <person name="Lundell T."/>
            <person name="Morin E."/>
            <person name="Murat C."/>
            <person name="Sun H."/>
            <person name="Tunlid A."/>
            <person name="Henrissat B."/>
            <person name="Grigoriev I.V."/>
            <person name="Hibbett D.S."/>
            <person name="Martin F."/>
            <person name="Nordberg H.P."/>
            <person name="Cantor M.N."/>
            <person name="Hua S.X."/>
        </authorList>
    </citation>
    <scope>NUCLEOTIDE SEQUENCE [LARGE SCALE GENOMIC DNA]</scope>
    <source>
        <strain evidence="2 3">F 1598</strain>
    </source>
</reference>
<evidence type="ECO:0000313" key="2">
    <source>
        <dbReference type="EMBL" id="KIM71334.1"/>
    </source>
</evidence>
<dbReference type="Proteomes" id="UP000054166">
    <property type="component" value="Unassembled WGS sequence"/>
</dbReference>